<comment type="caution">
    <text evidence="1">The sequence shown here is derived from an EMBL/GenBank/DDBJ whole genome shotgun (WGS) entry which is preliminary data.</text>
</comment>
<dbReference type="EMBL" id="SWKU01000047">
    <property type="protein sequence ID" value="KAF2993822.1"/>
    <property type="molecule type" value="Genomic_DNA"/>
</dbReference>
<evidence type="ECO:0000313" key="2">
    <source>
        <dbReference type="Proteomes" id="UP000801428"/>
    </source>
</evidence>
<dbReference type="Proteomes" id="UP000801428">
    <property type="component" value="Unassembled WGS sequence"/>
</dbReference>
<gene>
    <name evidence="1" type="ORF">E8E13_001932</name>
</gene>
<dbReference type="OrthoDB" id="3050608at2759"/>
<organism evidence="1 2">
    <name type="scientific">Curvularia kusanoi</name>
    <name type="common">Cochliobolus kusanoi</name>
    <dbReference type="NCBI Taxonomy" id="90978"/>
    <lineage>
        <taxon>Eukaryota</taxon>
        <taxon>Fungi</taxon>
        <taxon>Dikarya</taxon>
        <taxon>Ascomycota</taxon>
        <taxon>Pezizomycotina</taxon>
        <taxon>Dothideomycetes</taxon>
        <taxon>Pleosporomycetidae</taxon>
        <taxon>Pleosporales</taxon>
        <taxon>Pleosporineae</taxon>
        <taxon>Pleosporaceae</taxon>
        <taxon>Curvularia</taxon>
    </lineage>
</organism>
<reference evidence="1" key="1">
    <citation type="submission" date="2019-04" db="EMBL/GenBank/DDBJ databases">
        <title>Sequencing of skin fungus with MAO and IRED activity.</title>
        <authorList>
            <person name="Marsaioli A.J."/>
            <person name="Bonatto J.M.C."/>
            <person name="Reis Junior O."/>
        </authorList>
    </citation>
    <scope>NUCLEOTIDE SEQUENCE</scope>
    <source>
        <strain evidence="1">30M1</strain>
    </source>
</reference>
<name>A0A9P4W6X7_CURKU</name>
<sequence>MNNNNVQGAGAQGAQGAGQQDYLDKAFAAGAKKFGGAKGQQVANNRAMSEKITDGLRGVYEKITGKKVNPKYSN</sequence>
<proteinExistence type="predicted"/>
<dbReference type="AlphaFoldDB" id="A0A9P4W6X7"/>
<keyword evidence="2" id="KW-1185">Reference proteome</keyword>
<accession>A0A9P4W6X7</accession>
<protein>
    <submittedName>
        <fullName evidence="1">Uncharacterized protein</fullName>
    </submittedName>
</protein>
<evidence type="ECO:0000313" key="1">
    <source>
        <dbReference type="EMBL" id="KAF2993822.1"/>
    </source>
</evidence>